<comment type="caution">
    <text evidence="2">The sequence shown here is derived from an EMBL/GenBank/DDBJ whole genome shotgun (WGS) entry which is preliminary data.</text>
</comment>
<sequence>MTEWLMALVAEKISVADVTLPPGFTINFNVTLSHLLNPSLKTACEAFLKAFERGDKPRLCLELVGENHNCITRAGTDGAFRSLQASGVCFAVDDYGTGYSSLKHIHSSLSVPSR</sequence>
<protein>
    <submittedName>
        <fullName evidence="2">EAL domain-containing protein</fullName>
    </submittedName>
</protein>
<dbReference type="Pfam" id="PF00563">
    <property type="entry name" value="EAL"/>
    <property type="match status" value="1"/>
</dbReference>
<dbReference type="AlphaFoldDB" id="A0A926FNF9"/>
<reference evidence="2" key="1">
    <citation type="submission" date="2020-07" db="EMBL/GenBank/DDBJ databases">
        <title>Carbapenem Resistant Aeromonas hydrophila Carrying blacphA7 Isolated from Two Solid Organ Transplant Patients.</title>
        <authorList>
            <person name="Hilt E."/>
            <person name="Fitzwater S.P."/>
            <person name="Ward K."/>
            <person name="De St Maurice A."/>
            <person name="Chandrasekaran S."/>
            <person name="Garner O.B."/>
            <person name="Yang S."/>
        </authorList>
    </citation>
    <scope>NUCLEOTIDE SEQUENCE</scope>
    <source>
        <strain evidence="2">B-1</strain>
    </source>
</reference>
<dbReference type="SUPFAM" id="SSF141868">
    <property type="entry name" value="EAL domain-like"/>
    <property type="match status" value="1"/>
</dbReference>
<dbReference type="EMBL" id="JACLAN010000007">
    <property type="protein sequence ID" value="MBC8674115.1"/>
    <property type="molecule type" value="Genomic_DNA"/>
</dbReference>
<dbReference type="Gene3D" id="3.20.20.450">
    <property type="entry name" value="EAL domain"/>
    <property type="match status" value="1"/>
</dbReference>
<name>A0A926FNF9_AERHY</name>
<feature type="domain" description="EAL" evidence="1">
    <location>
        <begin position="1"/>
        <end position="114"/>
    </location>
</feature>
<dbReference type="PROSITE" id="PS50883">
    <property type="entry name" value="EAL"/>
    <property type="match status" value="1"/>
</dbReference>
<dbReference type="InterPro" id="IPR035919">
    <property type="entry name" value="EAL_sf"/>
</dbReference>
<accession>A0A926FNF9</accession>
<evidence type="ECO:0000313" key="2">
    <source>
        <dbReference type="EMBL" id="MBC8674115.1"/>
    </source>
</evidence>
<proteinExistence type="predicted"/>
<gene>
    <name evidence="2" type="ORF">H2136_14860</name>
</gene>
<evidence type="ECO:0000259" key="1">
    <source>
        <dbReference type="PROSITE" id="PS50883"/>
    </source>
</evidence>
<dbReference type="InterPro" id="IPR001633">
    <property type="entry name" value="EAL_dom"/>
</dbReference>
<organism evidence="2">
    <name type="scientific">Aeromonas hydrophila</name>
    <dbReference type="NCBI Taxonomy" id="644"/>
    <lineage>
        <taxon>Bacteria</taxon>
        <taxon>Pseudomonadati</taxon>
        <taxon>Pseudomonadota</taxon>
        <taxon>Gammaproteobacteria</taxon>
        <taxon>Aeromonadales</taxon>
        <taxon>Aeromonadaceae</taxon>
        <taxon>Aeromonas</taxon>
    </lineage>
</organism>